<organism evidence="4 5">
    <name type="scientific">Flavihumibacter solisilvae</name>
    <dbReference type="NCBI Taxonomy" id="1349421"/>
    <lineage>
        <taxon>Bacteria</taxon>
        <taxon>Pseudomonadati</taxon>
        <taxon>Bacteroidota</taxon>
        <taxon>Chitinophagia</taxon>
        <taxon>Chitinophagales</taxon>
        <taxon>Chitinophagaceae</taxon>
        <taxon>Flavihumibacter</taxon>
    </lineage>
</organism>
<comment type="similarity">
    <text evidence="1">To bacterial alkanal monooxygenase alpha and beta chains.</text>
</comment>
<proteinExistence type="predicted"/>
<dbReference type="EMBL" id="JSVC01000013">
    <property type="protein sequence ID" value="KIC94372.1"/>
    <property type="molecule type" value="Genomic_DNA"/>
</dbReference>
<evidence type="ECO:0000259" key="3">
    <source>
        <dbReference type="Pfam" id="PF00296"/>
    </source>
</evidence>
<comment type="caution">
    <text evidence="4">The sequence shown here is derived from an EMBL/GenBank/DDBJ whole genome shotgun (WGS) entry which is preliminary data.</text>
</comment>
<dbReference type="STRING" id="1349421.OI18_12180"/>
<dbReference type="GO" id="GO:0005829">
    <property type="term" value="C:cytosol"/>
    <property type="evidence" value="ECO:0007669"/>
    <property type="project" value="TreeGrafter"/>
</dbReference>
<evidence type="ECO:0000313" key="5">
    <source>
        <dbReference type="Proteomes" id="UP000031408"/>
    </source>
</evidence>
<dbReference type="GO" id="GO:0016705">
    <property type="term" value="F:oxidoreductase activity, acting on paired donors, with incorporation or reduction of molecular oxygen"/>
    <property type="evidence" value="ECO:0007669"/>
    <property type="project" value="InterPro"/>
</dbReference>
<dbReference type="InterPro" id="IPR011251">
    <property type="entry name" value="Luciferase-like_dom"/>
</dbReference>
<reference evidence="4 5" key="1">
    <citation type="submission" date="2014-11" db="EMBL/GenBank/DDBJ databases">
        <title>Genome sequence of Flavihumibacter solisilvae 3-3.</title>
        <authorList>
            <person name="Zhou G."/>
            <person name="Li M."/>
            <person name="Wang G."/>
        </authorList>
    </citation>
    <scope>NUCLEOTIDE SEQUENCE [LARGE SCALE GENOMIC DNA]</scope>
    <source>
        <strain evidence="4 5">3-3</strain>
    </source>
</reference>
<evidence type="ECO:0000256" key="2">
    <source>
        <dbReference type="ARBA" id="ARBA00074555"/>
    </source>
</evidence>
<dbReference type="RefSeq" id="WP_039140132.1">
    <property type="nucleotide sequence ID" value="NZ_JSVC01000013.1"/>
</dbReference>
<dbReference type="AlphaFoldDB" id="A0A0C1L301"/>
<dbReference type="Gene3D" id="3.20.20.30">
    <property type="entry name" value="Luciferase-like domain"/>
    <property type="match status" value="1"/>
</dbReference>
<dbReference type="InterPro" id="IPR050766">
    <property type="entry name" value="Bact_Lucif_Oxidored"/>
</dbReference>
<dbReference type="Pfam" id="PF00296">
    <property type="entry name" value="Bac_luciferase"/>
    <property type="match status" value="1"/>
</dbReference>
<dbReference type="PANTHER" id="PTHR30137">
    <property type="entry name" value="LUCIFERASE-LIKE MONOOXYGENASE"/>
    <property type="match status" value="1"/>
</dbReference>
<evidence type="ECO:0000313" key="4">
    <source>
        <dbReference type="EMBL" id="KIC94372.1"/>
    </source>
</evidence>
<protein>
    <recommendedName>
        <fullName evidence="2">Luciferase-like monooxygenase</fullName>
    </recommendedName>
</protein>
<name>A0A0C1L301_9BACT</name>
<dbReference type="PANTHER" id="PTHR30137:SF6">
    <property type="entry name" value="LUCIFERASE-LIKE MONOOXYGENASE"/>
    <property type="match status" value="1"/>
</dbReference>
<dbReference type="InterPro" id="IPR019949">
    <property type="entry name" value="CmoO-like"/>
</dbReference>
<dbReference type="InterPro" id="IPR036661">
    <property type="entry name" value="Luciferase-like_sf"/>
</dbReference>
<dbReference type="SUPFAM" id="SSF51679">
    <property type="entry name" value="Bacterial luciferase-like"/>
    <property type="match status" value="1"/>
</dbReference>
<accession>A0A0C1L301</accession>
<sequence>MENSNRRIQDVPLSILDLVPVLSEKTVADSFRNCLDLARKAEQFGFNRFWMSEHHNMEGVASSATVVLIGYVAGNTSTIRVGAGGIMLPNHAPLVVAEQFGTLETLYQDRIDLGLGRAPGTDPLTTRALRRDMKGSVEEFPSNVQELIQYLSDQVPASRVKAVPGHGTNVPVWLLGSSTYSAQLAAMLGLPFAFASHFAPALLMEALRIYRDNFQPSATLKEPYVMVGANVVAADSDEKAQHLATSVFNFFLNVVRGTSNRLQPPVDSLDSIWSAQEKYAVEQMLNYNFVGSSETVRAQMQHFVDMTQADEIMVVSNIYDHAARVRSYEIISQFRQK</sequence>
<dbReference type="FunFam" id="3.20.20.30:FF:000002">
    <property type="entry name" value="LLM class flavin-dependent oxidoreductase"/>
    <property type="match status" value="1"/>
</dbReference>
<dbReference type="OrthoDB" id="9780518at2"/>
<feature type="domain" description="Luciferase-like" evidence="3">
    <location>
        <begin position="29"/>
        <end position="306"/>
    </location>
</feature>
<dbReference type="NCBIfam" id="TIGR03558">
    <property type="entry name" value="oxido_grp_1"/>
    <property type="match status" value="1"/>
</dbReference>
<evidence type="ECO:0000256" key="1">
    <source>
        <dbReference type="ARBA" id="ARBA00007789"/>
    </source>
</evidence>
<keyword evidence="5" id="KW-1185">Reference proteome</keyword>
<gene>
    <name evidence="4" type="ORF">OI18_12180</name>
</gene>
<dbReference type="Proteomes" id="UP000031408">
    <property type="component" value="Unassembled WGS sequence"/>
</dbReference>